<dbReference type="AlphaFoldDB" id="A0AAU6WTF4"/>
<proteinExistence type="predicted"/>
<reference evidence="1 2" key="1">
    <citation type="submission" date="2024-04" db="EMBL/GenBank/DDBJ databases">
        <title>Genome sequencing and assembly of rice foliar adapted Chryseobacterium endophyticum OsEnb-ALM-A6.</title>
        <authorList>
            <person name="Kumar S."/>
            <person name="Javed M."/>
            <person name="Chouhan V."/>
            <person name="Charishma K."/>
            <person name="Patel A."/>
            <person name="Kumar M."/>
            <person name="Sahu K.P."/>
            <person name="Kumar A."/>
        </authorList>
    </citation>
    <scope>NUCLEOTIDE SEQUENCE [LARGE SCALE GENOMIC DNA]</scope>
    <source>
        <strain evidence="1 2">OsEnb-ALM-A6</strain>
    </source>
</reference>
<protein>
    <recommendedName>
        <fullName evidence="3">CHAP domain-containing protein</fullName>
    </recommendedName>
</protein>
<dbReference type="Gene3D" id="3.90.1720.10">
    <property type="entry name" value="endopeptidase domain like (from Nostoc punctiforme)"/>
    <property type="match status" value="1"/>
</dbReference>
<accession>A0AAU6WTF4</accession>
<organism evidence="1 2">
    <name type="scientific">Chryseobacterium endophyticum</name>
    <dbReference type="NCBI Taxonomy" id="1854762"/>
    <lineage>
        <taxon>Bacteria</taxon>
        <taxon>Pseudomonadati</taxon>
        <taxon>Bacteroidota</taxon>
        <taxon>Flavobacteriia</taxon>
        <taxon>Flavobacteriales</taxon>
        <taxon>Weeksellaceae</taxon>
        <taxon>Chryseobacterium group</taxon>
        <taxon>Chryseobacterium</taxon>
    </lineage>
</organism>
<gene>
    <name evidence="1" type="ORF">AAFP95_09830</name>
</gene>
<keyword evidence="2" id="KW-1185">Reference proteome</keyword>
<evidence type="ECO:0000313" key="1">
    <source>
        <dbReference type="EMBL" id="XAO76071.1"/>
    </source>
</evidence>
<dbReference type="Proteomes" id="UP001463665">
    <property type="component" value="Chromosome"/>
</dbReference>
<dbReference type="RefSeq" id="WP_345767543.1">
    <property type="nucleotide sequence ID" value="NZ_CP154834.1"/>
</dbReference>
<name>A0AAU6WTF4_9FLAO</name>
<sequence>MQEKFGVNLVDNRENALNHELAVKIMIYGSEKGIFTGKKLSDYITNNSKDYYNARRVINGVDQASKIQGYAEKIEKCLKVKECNCKENSSTSKPQTKEKYNIESAVDYINKNALPKSEGACAKYVRKAINAGGIENIFGHATEYYDTDKLVKYGFTKVGTDINSITLKKGDIVAFGSVKGHPYGHVAMWNGTQWVSDFKQKSFWVANQYSIDKKYAIYRWNN</sequence>
<dbReference type="EMBL" id="CP154834">
    <property type="protein sequence ID" value="XAO76071.1"/>
    <property type="molecule type" value="Genomic_DNA"/>
</dbReference>
<evidence type="ECO:0000313" key="2">
    <source>
        <dbReference type="Proteomes" id="UP001463665"/>
    </source>
</evidence>
<evidence type="ECO:0008006" key="3">
    <source>
        <dbReference type="Google" id="ProtNLM"/>
    </source>
</evidence>